<dbReference type="GO" id="GO:0008168">
    <property type="term" value="F:methyltransferase activity"/>
    <property type="evidence" value="ECO:0000318"/>
    <property type="project" value="GO_Central"/>
</dbReference>
<accession>T0S2Z6</accession>
<reference evidence="1 3" key="1">
    <citation type="journal article" date="2011" name="Science">
        <title>Comparative functional genomics of the fission yeasts.</title>
        <authorList>
            <person name="Rhind N."/>
            <person name="Chen Z."/>
            <person name="Yassour M."/>
            <person name="Thompson D.A."/>
            <person name="Haas B.J."/>
            <person name="Habib N."/>
            <person name="Wapinski I."/>
            <person name="Roy S."/>
            <person name="Lin M.F."/>
            <person name="Heiman D.I."/>
            <person name="Young S.K."/>
            <person name="Furuya K."/>
            <person name="Guo Y."/>
            <person name="Pidoux A."/>
            <person name="Chen H.M."/>
            <person name="Robbertse B."/>
            <person name="Goldberg J.M."/>
            <person name="Aoki K."/>
            <person name="Bayne E.H."/>
            <person name="Berlin A.M."/>
            <person name="Desjardins C.A."/>
            <person name="Dobbs E."/>
            <person name="Dukaj L."/>
            <person name="Fan L."/>
            <person name="FitzGerald M.G."/>
            <person name="French C."/>
            <person name="Gujja S."/>
            <person name="Hansen K."/>
            <person name="Keifenheim D."/>
            <person name="Levin J.Z."/>
            <person name="Mosher R.A."/>
            <person name="Mueller C.A."/>
            <person name="Pfiffner J."/>
            <person name="Priest M."/>
            <person name="Russ C."/>
            <person name="Smialowska A."/>
            <person name="Swoboda P."/>
            <person name="Sykes S.M."/>
            <person name="Vaughn M."/>
            <person name="Vengrova S."/>
            <person name="Yoder R."/>
            <person name="Zeng Q."/>
            <person name="Allshire R."/>
            <person name="Baulcombe D."/>
            <person name="Birren B.W."/>
            <person name="Brown W."/>
            <person name="Ekwall K."/>
            <person name="Kellis M."/>
            <person name="Leatherwood J."/>
            <person name="Levin H."/>
            <person name="Margalit H."/>
            <person name="Martienssen R."/>
            <person name="Nieduszynski C.A."/>
            <person name="Spatafora J.W."/>
            <person name="Friedman N."/>
            <person name="Dalgaard J.Z."/>
            <person name="Baumann P."/>
            <person name="Niki H."/>
            <person name="Regev A."/>
            <person name="Nusbaum C."/>
        </authorList>
    </citation>
    <scope>NUCLEOTIDE SEQUENCE [LARGE SCALE GENOMIC DNA]</scope>
    <source>
        <strain evidence="3">yFS275 / FY16936</strain>
    </source>
</reference>
<keyword evidence="1" id="KW-0808">Transferase</keyword>
<evidence type="ECO:0000313" key="1">
    <source>
        <dbReference type="EMBL" id="EQC52986.1"/>
    </source>
</evidence>
<keyword evidence="3" id="KW-1185">Reference proteome</keyword>
<gene>
    <name evidence="2" type="primary">oms1</name>
    <name evidence="1" type="ORF">SJAG_05693</name>
</gene>
<dbReference type="Pfam" id="PF13489">
    <property type="entry name" value="Methyltransf_23"/>
    <property type="match status" value="1"/>
</dbReference>
<dbReference type="InterPro" id="IPR050508">
    <property type="entry name" value="Methyltransf_Superfamily"/>
</dbReference>
<sequence>MKGKLALAGGVYLLSVYAGALGWRVWKDVSAYEQTDGHSRTQRQPSSVPIYNQCADEYKKRLRREEFWTGIRHQRRSLVRQAKGNVLEMSSGPGTNIPFYRWADIKSLTLVEPSQQMQHLAETVIRKKVPKRVPCTHYGSAQQVPEDMLYDTIIQTFGICSQQDSVTELKTCVRHLKPQGRILLLEHGRSKYGWLNRILDAYAEKHFLRWGCQWNKDIRSIVQQAGLRVESIKRTHLGTTYLLEARVTPQTSMI</sequence>
<dbReference type="OMA" id="EKLMRMG"/>
<dbReference type="HOGENOM" id="CLU_037990_3_0_1"/>
<dbReference type="PANTHER" id="PTHR42912">
    <property type="entry name" value="METHYLTRANSFERASE"/>
    <property type="match status" value="1"/>
</dbReference>
<dbReference type="EMBL" id="KE651168">
    <property type="protein sequence ID" value="EQC52986.1"/>
    <property type="molecule type" value="Genomic_DNA"/>
</dbReference>
<dbReference type="JaponicusDB" id="SJAG_05693">
    <property type="gene designation" value="oms1"/>
</dbReference>
<evidence type="ECO:0000313" key="3">
    <source>
        <dbReference type="Proteomes" id="UP000001744"/>
    </source>
</evidence>
<name>T0S2Z6_SCHJY</name>
<evidence type="ECO:0000313" key="2">
    <source>
        <dbReference type="JaponicusDB" id="SJAG_05693"/>
    </source>
</evidence>
<protein>
    <submittedName>
        <fullName evidence="1">Methyltransferase</fullName>
    </submittedName>
</protein>
<dbReference type="PANTHER" id="PTHR42912:SF83">
    <property type="entry name" value="METHYLTRANSFERASE TYPE 11 DOMAIN-CONTAINING PROTEIN"/>
    <property type="match status" value="1"/>
</dbReference>
<keyword evidence="1" id="KW-0489">Methyltransferase</keyword>
<dbReference type="GeneID" id="22831087"/>
<dbReference type="AlphaFoldDB" id="T0S2Z6"/>
<proteinExistence type="predicted"/>
<dbReference type="Gene3D" id="3.40.50.150">
    <property type="entry name" value="Vaccinia Virus protein VP39"/>
    <property type="match status" value="1"/>
</dbReference>
<dbReference type="VEuPathDB" id="FungiDB:SJAG_05693"/>
<dbReference type="SUPFAM" id="SSF53335">
    <property type="entry name" value="S-adenosyl-L-methionine-dependent methyltransferases"/>
    <property type="match status" value="1"/>
</dbReference>
<dbReference type="RefSeq" id="XP_011049049.1">
    <property type="nucleotide sequence ID" value="XM_011050747.1"/>
</dbReference>
<organism evidence="1 3">
    <name type="scientific">Schizosaccharomyces japonicus (strain yFS275 / FY16936)</name>
    <name type="common">Fission yeast</name>
    <dbReference type="NCBI Taxonomy" id="402676"/>
    <lineage>
        <taxon>Eukaryota</taxon>
        <taxon>Fungi</taxon>
        <taxon>Dikarya</taxon>
        <taxon>Ascomycota</taxon>
        <taxon>Taphrinomycotina</taxon>
        <taxon>Schizosaccharomycetes</taxon>
        <taxon>Schizosaccharomycetales</taxon>
        <taxon>Schizosaccharomycetaceae</taxon>
        <taxon>Schizosaccharomyces</taxon>
    </lineage>
</organism>
<dbReference type="STRING" id="402676.T0S2Z6"/>
<dbReference type="InterPro" id="IPR029063">
    <property type="entry name" value="SAM-dependent_MTases_sf"/>
</dbReference>
<dbReference type="OrthoDB" id="416496at2759"/>
<dbReference type="eggNOG" id="KOG4300">
    <property type="taxonomic scope" value="Eukaryota"/>
</dbReference>
<dbReference type="GO" id="GO:0032259">
    <property type="term" value="P:methylation"/>
    <property type="evidence" value="ECO:0007669"/>
    <property type="project" value="UniProtKB-KW"/>
</dbReference>
<dbReference type="Proteomes" id="UP000001744">
    <property type="component" value="Unassembled WGS sequence"/>
</dbReference>